<dbReference type="EMBL" id="CP037867">
    <property type="protein sequence ID" value="QBM26696.1"/>
    <property type="molecule type" value="Genomic_DNA"/>
</dbReference>
<feature type="chain" id="PRO_5020530812" description="DUF5648 domain-containing protein" evidence="2">
    <location>
        <begin position="29"/>
        <end position="513"/>
    </location>
</feature>
<organism evidence="4 5">
    <name type="scientific">Hydrogenophaga pseudoflava</name>
    <name type="common">Pseudomonas carboxydoflava</name>
    <dbReference type="NCBI Taxonomy" id="47421"/>
    <lineage>
        <taxon>Bacteria</taxon>
        <taxon>Pseudomonadati</taxon>
        <taxon>Pseudomonadota</taxon>
        <taxon>Betaproteobacteria</taxon>
        <taxon>Burkholderiales</taxon>
        <taxon>Comamonadaceae</taxon>
        <taxon>Hydrogenophaga</taxon>
    </lineage>
</organism>
<dbReference type="AlphaFoldDB" id="A0A4P6WW85"/>
<sequence precursor="true">MNPIRTPFSAISRLSLAGVCGALLFLLAACGGASDGADGPAPARSKSATLDASDSPKAQGTVPVYRFYNRATGAHFYTASASERDRIRATLPVMSYDGPAFEASPVAAAGLSPVHRFYNRQTGVHFYTISEAERAQVQANLPQFLYEGIAYYASTVAGPGLRPLSRFYLAGKGYHFYTVTPTEVAYLPQYAYEGTGYHVFGSEPATIRSYGSFARAALGPGAPLYGALSFPADNPWNQDVSALPVDPNSDAVIASIGLDTGLHPDFGSGFWEGAPIGIPYVVVSGAQARVPMVWTAYGDESDPGPYPVPVDAPVEGGRASNGDRHVIVIDRDNQRLYEIGRAFPQTGGAWFADVGALFHLDSNNVRPGGQPGWTSADAAGLPIFPGLARYEEAALGPGGIAHALRFTVQRSRRAYVPPATHWASSNTSANLPPMGMRVRLKASYIIPPTFSTETRALLTAMKTHGMFVADNGSNWYVSGAPDPRWNNDRLNSELRQVRGRDFEVVRMDGLVTP</sequence>
<name>A0A4P6WW85_HYDPS</name>
<proteinExistence type="predicted"/>
<keyword evidence="2" id="KW-0732">Signal</keyword>
<dbReference type="Pfam" id="PF18885">
    <property type="entry name" value="DUF5648"/>
    <property type="match status" value="1"/>
</dbReference>
<dbReference type="RefSeq" id="WP_243721670.1">
    <property type="nucleotide sequence ID" value="NZ_CP037867.1"/>
</dbReference>
<keyword evidence="5" id="KW-1185">Reference proteome</keyword>
<feature type="region of interest" description="Disordered" evidence="1">
    <location>
        <begin position="38"/>
        <end position="57"/>
    </location>
</feature>
<dbReference type="Proteomes" id="UP000293912">
    <property type="component" value="Chromosome"/>
</dbReference>
<protein>
    <recommendedName>
        <fullName evidence="3">DUF5648 domain-containing protein</fullName>
    </recommendedName>
</protein>
<feature type="compositionally biased region" description="Polar residues" evidence="1">
    <location>
        <begin position="46"/>
        <end position="57"/>
    </location>
</feature>
<evidence type="ECO:0000313" key="4">
    <source>
        <dbReference type="EMBL" id="QBM26696.1"/>
    </source>
</evidence>
<evidence type="ECO:0000256" key="1">
    <source>
        <dbReference type="SAM" id="MobiDB-lite"/>
    </source>
</evidence>
<feature type="domain" description="DUF5648" evidence="3">
    <location>
        <begin position="63"/>
        <end position="199"/>
    </location>
</feature>
<dbReference type="InterPro" id="IPR043708">
    <property type="entry name" value="DUF5648"/>
</dbReference>
<dbReference type="KEGG" id="hpse:HPF_03315"/>
<reference evidence="4 5" key="1">
    <citation type="submission" date="2019-03" db="EMBL/GenBank/DDBJ databases">
        <authorList>
            <person name="Sebastian G."/>
            <person name="Baumann P."/>
            <person name="Ruckert C."/>
            <person name="Kalinowski J."/>
            <person name="Nebel B."/>
            <person name="Takors R."/>
            <person name="Blombach B."/>
        </authorList>
    </citation>
    <scope>NUCLEOTIDE SEQUENCE [LARGE SCALE GENOMIC DNA]</scope>
    <source>
        <strain evidence="4 5">DSM 1084</strain>
    </source>
</reference>
<evidence type="ECO:0000313" key="5">
    <source>
        <dbReference type="Proteomes" id="UP000293912"/>
    </source>
</evidence>
<evidence type="ECO:0000256" key="2">
    <source>
        <dbReference type="SAM" id="SignalP"/>
    </source>
</evidence>
<evidence type="ECO:0000259" key="3">
    <source>
        <dbReference type="Pfam" id="PF18885"/>
    </source>
</evidence>
<dbReference type="PROSITE" id="PS51257">
    <property type="entry name" value="PROKAR_LIPOPROTEIN"/>
    <property type="match status" value="1"/>
</dbReference>
<gene>
    <name evidence="4" type="ORF">HPF_03315</name>
</gene>
<accession>A0A4P6WW85</accession>
<feature type="signal peptide" evidence="2">
    <location>
        <begin position="1"/>
        <end position="28"/>
    </location>
</feature>